<proteinExistence type="predicted"/>
<gene>
    <name evidence="2" type="ORF">METZ01_LOCUS288773</name>
</gene>
<evidence type="ECO:0000256" key="1">
    <source>
        <dbReference type="SAM" id="Phobius"/>
    </source>
</evidence>
<protein>
    <submittedName>
        <fullName evidence="2">Uncharacterized protein</fullName>
    </submittedName>
</protein>
<evidence type="ECO:0000313" key="2">
    <source>
        <dbReference type="EMBL" id="SVC35919.1"/>
    </source>
</evidence>
<reference evidence="2" key="1">
    <citation type="submission" date="2018-05" db="EMBL/GenBank/DDBJ databases">
        <authorList>
            <person name="Lanie J.A."/>
            <person name="Ng W.-L."/>
            <person name="Kazmierczak K.M."/>
            <person name="Andrzejewski T.M."/>
            <person name="Davidsen T.M."/>
            <person name="Wayne K.J."/>
            <person name="Tettelin H."/>
            <person name="Glass J.I."/>
            <person name="Rusch D."/>
            <person name="Podicherti R."/>
            <person name="Tsui H.-C.T."/>
            <person name="Winkler M.E."/>
        </authorList>
    </citation>
    <scope>NUCLEOTIDE SEQUENCE</scope>
</reference>
<keyword evidence="1" id="KW-0472">Membrane</keyword>
<keyword evidence="1" id="KW-0812">Transmembrane</keyword>
<accession>A0A382LGU4</accession>
<feature type="transmembrane region" description="Helical" evidence="1">
    <location>
        <begin position="43"/>
        <end position="66"/>
    </location>
</feature>
<sequence length="68" mass="7904">MLTSFKNKVHHKGVLILLFPKSEDEQSSEELQFSSRLRGRRHFGLNLLLIALYHVLIHFSSLQMLVVT</sequence>
<dbReference type="EMBL" id="UINC01086977">
    <property type="protein sequence ID" value="SVC35919.1"/>
    <property type="molecule type" value="Genomic_DNA"/>
</dbReference>
<dbReference type="AlphaFoldDB" id="A0A382LGU4"/>
<keyword evidence="1" id="KW-1133">Transmembrane helix</keyword>
<name>A0A382LGU4_9ZZZZ</name>
<feature type="non-terminal residue" evidence="2">
    <location>
        <position position="68"/>
    </location>
</feature>
<organism evidence="2">
    <name type="scientific">marine metagenome</name>
    <dbReference type="NCBI Taxonomy" id="408172"/>
    <lineage>
        <taxon>unclassified sequences</taxon>
        <taxon>metagenomes</taxon>
        <taxon>ecological metagenomes</taxon>
    </lineage>
</organism>